<comment type="function">
    <text evidence="4">Nucleoside triphosphate pyrophosphatase. May have a dual role in cell division arrest and in preventing the incorporation of modified nucleotides into cellular nucleic acids.</text>
</comment>
<comment type="catalytic activity">
    <reaction evidence="4">
        <text>a ribonucleoside 5'-triphosphate + H2O = a ribonucleoside 5'-phosphate + diphosphate + H(+)</text>
        <dbReference type="Rhea" id="RHEA:23996"/>
        <dbReference type="ChEBI" id="CHEBI:15377"/>
        <dbReference type="ChEBI" id="CHEBI:15378"/>
        <dbReference type="ChEBI" id="CHEBI:33019"/>
        <dbReference type="ChEBI" id="CHEBI:58043"/>
        <dbReference type="ChEBI" id="CHEBI:61557"/>
        <dbReference type="EC" id="3.6.1.9"/>
    </reaction>
</comment>
<accession>A0A5C1A9M0</accession>
<dbReference type="InterPro" id="IPR003697">
    <property type="entry name" value="Maf-like"/>
</dbReference>
<dbReference type="PIRSF" id="PIRSF006305">
    <property type="entry name" value="Maf"/>
    <property type="match status" value="1"/>
</dbReference>
<evidence type="ECO:0000256" key="4">
    <source>
        <dbReference type="HAMAP-Rule" id="MF_00528"/>
    </source>
</evidence>
<evidence type="ECO:0000256" key="3">
    <source>
        <dbReference type="ARBA" id="ARBA00023080"/>
    </source>
</evidence>
<dbReference type="Gene3D" id="3.90.950.10">
    <property type="match status" value="1"/>
</dbReference>
<dbReference type="InterPro" id="IPR029001">
    <property type="entry name" value="ITPase-like_fam"/>
</dbReference>
<evidence type="ECO:0000313" key="5">
    <source>
        <dbReference type="EMBL" id="QEL13748.1"/>
    </source>
</evidence>
<dbReference type="EC" id="3.6.1.9" evidence="4"/>
<dbReference type="NCBIfam" id="TIGR00172">
    <property type="entry name" value="maf"/>
    <property type="match status" value="1"/>
</dbReference>
<comment type="catalytic activity">
    <reaction evidence="4">
        <text>a 2'-deoxyribonucleoside 5'-triphosphate + H2O = a 2'-deoxyribonucleoside 5'-phosphate + diphosphate + H(+)</text>
        <dbReference type="Rhea" id="RHEA:44644"/>
        <dbReference type="ChEBI" id="CHEBI:15377"/>
        <dbReference type="ChEBI" id="CHEBI:15378"/>
        <dbReference type="ChEBI" id="CHEBI:33019"/>
        <dbReference type="ChEBI" id="CHEBI:61560"/>
        <dbReference type="ChEBI" id="CHEBI:65317"/>
        <dbReference type="EC" id="3.6.1.9"/>
    </reaction>
</comment>
<dbReference type="Proteomes" id="UP000324974">
    <property type="component" value="Chromosome"/>
</dbReference>
<feature type="active site" description="Proton acceptor" evidence="4">
    <location>
        <position position="76"/>
    </location>
</feature>
<gene>
    <name evidence="5" type="ORF">PX52LOC_00606</name>
</gene>
<dbReference type="PANTHER" id="PTHR43213:SF5">
    <property type="entry name" value="BIFUNCTIONAL DTTP_UTP PYROPHOSPHATASE_METHYLTRANSFERASE PROTEIN-RELATED"/>
    <property type="match status" value="1"/>
</dbReference>
<keyword evidence="4" id="KW-0963">Cytoplasm</keyword>
<dbReference type="HAMAP" id="MF_00528">
    <property type="entry name" value="Maf"/>
    <property type="match status" value="1"/>
</dbReference>
<comment type="subcellular location">
    <subcellularLocation>
        <location evidence="4">Cytoplasm</location>
    </subcellularLocation>
</comment>
<dbReference type="RefSeq" id="WP_149108694.1">
    <property type="nucleotide sequence ID" value="NZ_CP042425.1"/>
</dbReference>
<dbReference type="SUPFAM" id="SSF52972">
    <property type="entry name" value="ITPase-like"/>
    <property type="match status" value="1"/>
</dbReference>
<evidence type="ECO:0000256" key="2">
    <source>
        <dbReference type="ARBA" id="ARBA00022801"/>
    </source>
</evidence>
<dbReference type="PANTHER" id="PTHR43213">
    <property type="entry name" value="BIFUNCTIONAL DTTP/UTP PYROPHOSPHATASE/METHYLTRANSFERASE PROTEIN-RELATED"/>
    <property type="match status" value="1"/>
</dbReference>
<comment type="caution">
    <text evidence="4">Lacks conserved residue(s) required for the propagation of feature annotation.</text>
</comment>
<dbReference type="AlphaFoldDB" id="A0A5C1A9M0"/>
<proteinExistence type="inferred from homology"/>
<dbReference type="GO" id="GO:0009117">
    <property type="term" value="P:nucleotide metabolic process"/>
    <property type="evidence" value="ECO:0007669"/>
    <property type="project" value="UniProtKB-KW"/>
</dbReference>
<evidence type="ECO:0000256" key="1">
    <source>
        <dbReference type="ARBA" id="ARBA00001968"/>
    </source>
</evidence>
<evidence type="ECO:0000313" key="6">
    <source>
        <dbReference type="Proteomes" id="UP000324974"/>
    </source>
</evidence>
<dbReference type="Pfam" id="PF02545">
    <property type="entry name" value="Maf"/>
    <property type="match status" value="1"/>
</dbReference>
<dbReference type="GO" id="GO:0047429">
    <property type="term" value="F:nucleoside triphosphate diphosphatase activity"/>
    <property type="evidence" value="ECO:0007669"/>
    <property type="project" value="UniProtKB-EC"/>
</dbReference>
<dbReference type="KEGG" id="lrs:PX52LOC_00606"/>
<organism evidence="5 6">
    <name type="scientific">Limnoglobus roseus</name>
    <dbReference type="NCBI Taxonomy" id="2598579"/>
    <lineage>
        <taxon>Bacteria</taxon>
        <taxon>Pseudomonadati</taxon>
        <taxon>Planctomycetota</taxon>
        <taxon>Planctomycetia</taxon>
        <taxon>Gemmatales</taxon>
        <taxon>Gemmataceae</taxon>
        <taxon>Limnoglobus</taxon>
    </lineage>
</organism>
<dbReference type="EMBL" id="CP042425">
    <property type="protein sequence ID" value="QEL13748.1"/>
    <property type="molecule type" value="Genomic_DNA"/>
</dbReference>
<name>A0A5C1A9M0_9BACT</name>
<keyword evidence="3 4" id="KW-0546">Nucleotide metabolism</keyword>
<protein>
    <recommendedName>
        <fullName evidence="4">Nucleoside triphosphate pyrophosphatase</fullName>
        <ecNumber evidence="4">3.6.1.9</ecNumber>
    </recommendedName>
    <alternativeName>
        <fullName evidence="4">Nucleotide pyrophosphatase</fullName>
        <shortName evidence="4">Nucleotide PPase</shortName>
    </alternativeName>
</protein>
<dbReference type="GO" id="GO:0005737">
    <property type="term" value="C:cytoplasm"/>
    <property type="evidence" value="ECO:0007669"/>
    <property type="project" value="UniProtKB-SubCell"/>
</dbReference>
<keyword evidence="2 4" id="KW-0378">Hydrolase</keyword>
<reference evidence="6" key="1">
    <citation type="submission" date="2019-08" db="EMBL/GenBank/DDBJ databases">
        <title>Limnoglobus roseus gen. nov., sp. nov., a novel freshwater planctomycete with a giant genome from the family Gemmataceae.</title>
        <authorList>
            <person name="Kulichevskaya I.S."/>
            <person name="Naumoff D.G."/>
            <person name="Miroshnikov K."/>
            <person name="Ivanova A."/>
            <person name="Philippov D.A."/>
            <person name="Hakobyan A."/>
            <person name="Rijpstra I.C."/>
            <person name="Sinninghe Damste J.S."/>
            <person name="Liesack W."/>
            <person name="Dedysh S.N."/>
        </authorList>
    </citation>
    <scope>NUCLEOTIDE SEQUENCE [LARGE SCALE GENOMIC DNA]</scope>
    <source>
        <strain evidence="6">PX52</strain>
    </source>
</reference>
<dbReference type="CDD" id="cd00555">
    <property type="entry name" value="Maf"/>
    <property type="match status" value="1"/>
</dbReference>
<sequence>MATPNLPFRLILASGSLGRRELMKLHGYQYEVQPANIDEPTEARLGDVRHYVGELAWLKAAAVARTVADGVVLAGDTVGWLDGKVVGKPDDAADARRILTWLSGRVHELWTGVCLWVRPGDFQICWQERSLVEMKALTDEELDAYLKTDKWVGSSGAYSIEMPVDPYLKVIEGSTSNVIGLPMESLATALEWAKAMHAAATKP</sequence>
<keyword evidence="6" id="KW-1185">Reference proteome</keyword>
<comment type="cofactor">
    <cofactor evidence="1 4">
        <name>a divalent metal cation</name>
        <dbReference type="ChEBI" id="CHEBI:60240"/>
    </cofactor>
</comment>
<comment type="similarity">
    <text evidence="4">Belongs to the Maf family.</text>
</comment>
<dbReference type="OrthoDB" id="9807767at2"/>